<name>A0A937X8W4_9BACT</name>
<dbReference type="Proteomes" id="UP000703893">
    <property type="component" value="Unassembled WGS sequence"/>
</dbReference>
<feature type="non-terminal residue" evidence="1">
    <location>
        <position position="67"/>
    </location>
</feature>
<dbReference type="EMBL" id="VGJX01000703">
    <property type="protein sequence ID" value="MBM3275746.1"/>
    <property type="molecule type" value="Genomic_DNA"/>
</dbReference>
<evidence type="ECO:0000313" key="2">
    <source>
        <dbReference type="Proteomes" id="UP000703893"/>
    </source>
</evidence>
<protein>
    <submittedName>
        <fullName evidence="1">Uncharacterized protein</fullName>
    </submittedName>
</protein>
<comment type="caution">
    <text evidence="1">The sequence shown here is derived from an EMBL/GenBank/DDBJ whole genome shotgun (WGS) entry which is preliminary data.</text>
</comment>
<proteinExistence type="predicted"/>
<sequence>MEDKFAPAPVRHLDLRPMPDDEEHLLVIDRIGLIEDPLVVPLAFLLVAQHFDGRRTTEDLVELLGRE</sequence>
<accession>A0A937X8W4</accession>
<gene>
    <name evidence="1" type="ORF">FJZ00_11375</name>
</gene>
<organism evidence="1 2">
    <name type="scientific">Candidatus Tanganyikabacteria bacterium</name>
    <dbReference type="NCBI Taxonomy" id="2961651"/>
    <lineage>
        <taxon>Bacteria</taxon>
        <taxon>Bacillati</taxon>
        <taxon>Candidatus Sericytochromatia</taxon>
        <taxon>Candidatus Tanganyikabacteria</taxon>
    </lineage>
</organism>
<dbReference type="AlphaFoldDB" id="A0A937X8W4"/>
<evidence type="ECO:0000313" key="1">
    <source>
        <dbReference type="EMBL" id="MBM3275746.1"/>
    </source>
</evidence>
<reference evidence="1 2" key="1">
    <citation type="submission" date="2019-03" db="EMBL/GenBank/DDBJ databases">
        <title>Lake Tanganyika Metagenome-Assembled Genomes (MAGs).</title>
        <authorList>
            <person name="Tran P."/>
        </authorList>
    </citation>
    <scope>NUCLEOTIDE SEQUENCE [LARGE SCALE GENOMIC DNA]</scope>
    <source>
        <strain evidence="1">K_DeepCast_65m_m2_236</strain>
    </source>
</reference>